<sequence>MTLDRRAFLAALPCLAAASRALADPGRDDWRARLLAAAEAQVGVTTIYDPAYVRLAFPGGDVPPERGVCTDVVIRAYRSAFGTDLQALVNGDMRAAFASYPRLWGMSRPDRNIDHRRVPNLETFFRRRGAEKPATQAGTDYRPGDLVTQRLPGNLPHIAIVTARRSEGGRPLVVHNIGGGAKIEDTLFAYPIVGRFSFAPTA</sequence>
<protein>
    <submittedName>
        <fullName evidence="2">DUF1287 domain-containing protein</fullName>
    </submittedName>
</protein>
<feature type="chain" id="PRO_5039090537" evidence="1">
    <location>
        <begin position="24"/>
        <end position="202"/>
    </location>
</feature>
<organism evidence="2 3">
    <name type="scientific">Chenggangzhangella methanolivorans</name>
    <dbReference type="NCBI Taxonomy" id="1437009"/>
    <lineage>
        <taxon>Bacteria</taxon>
        <taxon>Pseudomonadati</taxon>
        <taxon>Pseudomonadota</taxon>
        <taxon>Alphaproteobacteria</taxon>
        <taxon>Hyphomicrobiales</taxon>
        <taxon>Methylopilaceae</taxon>
        <taxon>Chenggangzhangella</taxon>
    </lineage>
</organism>
<dbReference type="EMBL" id="CP081869">
    <property type="protein sequence ID" value="QZN99199.1"/>
    <property type="molecule type" value="Genomic_DNA"/>
</dbReference>
<proteinExistence type="predicted"/>
<keyword evidence="3" id="KW-1185">Reference proteome</keyword>
<evidence type="ECO:0000313" key="3">
    <source>
        <dbReference type="Proteomes" id="UP000825701"/>
    </source>
</evidence>
<name>A0A9E6R7D2_9HYPH</name>
<dbReference type="AlphaFoldDB" id="A0A9E6R7D2"/>
<dbReference type="InterPro" id="IPR009706">
    <property type="entry name" value="DUF1287"/>
</dbReference>
<dbReference type="PIRSF" id="PIRSF011444">
    <property type="entry name" value="DUF1287"/>
    <property type="match status" value="1"/>
</dbReference>
<gene>
    <name evidence="2" type="ORF">K6K41_20605</name>
</gene>
<accession>A0A9E6R7D2</accession>
<dbReference type="Pfam" id="PF06940">
    <property type="entry name" value="DUF1287"/>
    <property type="match status" value="1"/>
</dbReference>
<dbReference type="RefSeq" id="WP_261402240.1">
    <property type="nucleotide sequence ID" value="NZ_CP081869.1"/>
</dbReference>
<evidence type="ECO:0000313" key="2">
    <source>
        <dbReference type="EMBL" id="QZN99199.1"/>
    </source>
</evidence>
<dbReference type="Proteomes" id="UP000825701">
    <property type="component" value="Chromosome"/>
</dbReference>
<feature type="signal peptide" evidence="1">
    <location>
        <begin position="1"/>
        <end position="23"/>
    </location>
</feature>
<reference evidence="2" key="1">
    <citation type="submission" date="2021-08" db="EMBL/GenBank/DDBJ databases">
        <authorList>
            <person name="Zhang H."/>
            <person name="Xu M."/>
            <person name="Yu Z."/>
            <person name="Yang L."/>
            <person name="Cai Y."/>
        </authorList>
    </citation>
    <scope>NUCLEOTIDE SEQUENCE</scope>
    <source>
        <strain evidence="2">CHL1</strain>
    </source>
</reference>
<keyword evidence="1" id="KW-0732">Signal</keyword>
<evidence type="ECO:0000256" key="1">
    <source>
        <dbReference type="SAM" id="SignalP"/>
    </source>
</evidence>
<dbReference type="KEGG" id="cmet:K6K41_20605"/>